<gene>
    <name evidence="1" type="ORF">HNR30_004071</name>
</gene>
<comment type="caution">
    <text evidence="1">The sequence shown here is derived from an EMBL/GenBank/DDBJ whole genome shotgun (WGS) entry which is preliminary data.</text>
</comment>
<organism evidence="1 2">
    <name type="scientific">Nonomuraea soli</name>
    <dbReference type="NCBI Taxonomy" id="1032476"/>
    <lineage>
        <taxon>Bacteria</taxon>
        <taxon>Bacillati</taxon>
        <taxon>Actinomycetota</taxon>
        <taxon>Actinomycetes</taxon>
        <taxon>Streptosporangiales</taxon>
        <taxon>Streptosporangiaceae</taxon>
        <taxon>Nonomuraea</taxon>
    </lineage>
</organism>
<evidence type="ECO:0000313" key="1">
    <source>
        <dbReference type="EMBL" id="MBA2892717.1"/>
    </source>
</evidence>
<evidence type="ECO:0000313" key="2">
    <source>
        <dbReference type="Proteomes" id="UP000530928"/>
    </source>
</evidence>
<proteinExistence type="predicted"/>
<dbReference type="Proteomes" id="UP000530928">
    <property type="component" value="Unassembled WGS sequence"/>
</dbReference>
<dbReference type="RefSeq" id="WP_181611451.1">
    <property type="nucleotide sequence ID" value="NZ_BAABAM010000003.1"/>
</dbReference>
<sequence length="131" mass="14769">MRLLVRLWVMVLLAQSQPGITPPGNGRSGDQGVLCPHCRVPQSARPPRHTCSRCRKCFLVRACTSRAKESHYMVNGGDRHGWRCDVDNRVMGYDRPIAALVKCPERRCGCFNVRTGAVMTCEYCGQRFRTS</sequence>
<name>A0A7W0HRC8_9ACTN</name>
<accession>A0A7W0HRC8</accession>
<dbReference type="AlphaFoldDB" id="A0A7W0HRC8"/>
<protein>
    <submittedName>
        <fullName evidence="1">Uncharacterized protein</fullName>
    </submittedName>
</protein>
<reference evidence="1 2" key="1">
    <citation type="submission" date="2020-07" db="EMBL/GenBank/DDBJ databases">
        <title>Genomic Encyclopedia of Type Strains, Phase IV (KMG-IV): sequencing the most valuable type-strain genomes for metagenomic binning, comparative biology and taxonomic classification.</title>
        <authorList>
            <person name="Goeker M."/>
        </authorList>
    </citation>
    <scope>NUCLEOTIDE SEQUENCE [LARGE SCALE GENOMIC DNA]</scope>
    <source>
        <strain evidence="1 2">DSM 45533</strain>
    </source>
</reference>
<keyword evidence="2" id="KW-1185">Reference proteome</keyword>
<dbReference type="EMBL" id="JACDUR010000004">
    <property type="protein sequence ID" value="MBA2892717.1"/>
    <property type="molecule type" value="Genomic_DNA"/>
</dbReference>